<sequence>MFAVTMGGQSDKVSNNYSIDSREEVKQLTSEERKEIANKEGCRMGKLSSTVSTYSPRKERALKIYLDSSPKKHDDIDVD</sequence>
<feature type="domain" description="Ubiquitin carboxyl-terminal hydrolase 47 C-terminal" evidence="2">
    <location>
        <begin position="18"/>
        <end position="65"/>
    </location>
</feature>
<dbReference type="AlphaFoldDB" id="A0A7R9CI78"/>
<gene>
    <name evidence="3" type="ORF">TCEB3V08_LOCUS3327</name>
</gene>
<dbReference type="Pfam" id="PF19718">
    <property type="entry name" value="USP47_C"/>
    <property type="match status" value="1"/>
</dbReference>
<name>A0A7R9CI78_TIMCR</name>
<dbReference type="EMBL" id="OC317269">
    <property type="protein sequence ID" value="CAD7395809.1"/>
    <property type="molecule type" value="Genomic_DNA"/>
</dbReference>
<dbReference type="InterPro" id="IPR045578">
    <property type="entry name" value="USP47_C"/>
</dbReference>
<proteinExistence type="predicted"/>
<protein>
    <recommendedName>
        <fullName evidence="2">Ubiquitin carboxyl-terminal hydrolase 47 C-terminal domain-containing protein</fullName>
    </recommendedName>
</protein>
<feature type="compositionally biased region" description="Polar residues" evidence="1">
    <location>
        <begin position="7"/>
        <end position="19"/>
    </location>
</feature>
<feature type="region of interest" description="Disordered" evidence="1">
    <location>
        <begin position="1"/>
        <end position="32"/>
    </location>
</feature>
<evidence type="ECO:0000256" key="1">
    <source>
        <dbReference type="SAM" id="MobiDB-lite"/>
    </source>
</evidence>
<evidence type="ECO:0000313" key="3">
    <source>
        <dbReference type="EMBL" id="CAD7395809.1"/>
    </source>
</evidence>
<accession>A0A7R9CI78</accession>
<organism evidence="3">
    <name type="scientific">Timema cristinae</name>
    <name type="common">Walking stick</name>
    <dbReference type="NCBI Taxonomy" id="61476"/>
    <lineage>
        <taxon>Eukaryota</taxon>
        <taxon>Metazoa</taxon>
        <taxon>Ecdysozoa</taxon>
        <taxon>Arthropoda</taxon>
        <taxon>Hexapoda</taxon>
        <taxon>Insecta</taxon>
        <taxon>Pterygota</taxon>
        <taxon>Neoptera</taxon>
        <taxon>Polyneoptera</taxon>
        <taxon>Phasmatodea</taxon>
        <taxon>Timematodea</taxon>
        <taxon>Timematoidea</taxon>
        <taxon>Timematidae</taxon>
        <taxon>Timema</taxon>
    </lineage>
</organism>
<feature type="compositionally biased region" description="Basic and acidic residues" evidence="1">
    <location>
        <begin position="20"/>
        <end position="32"/>
    </location>
</feature>
<reference evidence="3" key="1">
    <citation type="submission" date="2020-11" db="EMBL/GenBank/DDBJ databases">
        <authorList>
            <person name="Tran Van P."/>
        </authorList>
    </citation>
    <scope>NUCLEOTIDE SEQUENCE</scope>
</reference>
<evidence type="ECO:0000259" key="2">
    <source>
        <dbReference type="Pfam" id="PF19718"/>
    </source>
</evidence>